<sequence>MEGSKAFFGSIYAHRANHAHQTLKNFLHSSCDICKENFRMKINHDHHRLSAGHIKKLVEKSGGTAEHPDVIDEVLEELKFVPTEKAIDVEGLESGAPPVPKDTDFDINAIGCYDVNTPVGRSSVTRLASYFCNICNVNMKFDESLKSAHMESEEHLSELKKKEKVEGEEHPEETAEDMAGMDIVDEINEETGMDEDKEPEAEENEVGENEEKEEKQDEEEEQEGIEE</sequence>
<evidence type="ECO:0000313" key="2">
    <source>
        <dbReference type="EMBL" id="KAK2708085.1"/>
    </source>
</evidence>
<dbReference type="AlphaFoldDB" id="A0AA88H9W0"/>
<gene>
    <name evidence="2" type="ORF">QYM36_015695</name>
</gene>
<evidence type="ECO:0000313" key="3">
    <source>
        <dbReference type="Proteomes" id="UP001187531"/>
    </source>
</evidence>
<accession>A0AA88H9W0</accession>
<keyword evidence="3" id="KW-1185">Reference proteome</keyword>
<feature type="region of interest" description="Disordered" evidence="1">
    <location>
        <begin position="152"/>
        <end position="227"/>
    </location>
</feature>
<protein>
    <recommendedName>
        <fullName evidence="4">C2H2-type domain-containing protein</fullName>
    </recommendedName>
</protein>
<feature type="compositionally biased region" description="Acidic residues" evidence="1">
    <location>
        <begin position="183"/>
        <end position="227"/>
    </location>
</feature>
<dbReference type="Proteomes" id="UP001187531">
    <property type="component" value="Unassembled WGS sequence"/>
</dbReference>
<dbReference type="EMBL" id="JAVRJZ010000019">
    <property type="protein sequence ID" value="KAK2708085.1"/>
    <property type="molecule type" value="Genomic_DNA"/>
</dbReference>
<name>A0AA88H9W0_ARTSF</name>
<comment type="caution">
    <text evidence="2">The sequence shown here is derived from an EMBL/GenBank/DDBJ whole genome shotgun (WGS) entry which is preliminary data.</text>
</comment>
<evidence type="ECO:0000256" key="1">
    <source>
        <dbReference type="SAM" id="MobiDB-lite"/>
    </source>
</evidence>
<reference evidence="2" key="1">
    <citation type="submission" date="2023-07" db="EMBL/GenBank/DDBJ databases">
        <title>Chromosome-level genome assembly of Artemia franciscana.</title>
        <authorList>
            <person name="Jo E."/>
        </authorList>
    </citation>
    <scope>NUCLEOTIDE SEQUENCE</scope>
    <source>
        <tissue evidence="2">Whole body</tissue>
    </source>
</reference>
<organism evidence="2 3">
    <name type="scientific">Artemia franciscana</name>
    <name type="common">Brine shrimp</name>
    <name type="synonym">Artemia sanfranciscana</name>
    <dbReference type="NCBI Taxonomy" id="6661"/>
    <lineage>
        <taxon>Eukaryota</taxon>
        <taxon>Metazoa</taxon>
        <taxon>Ecdysozoa</taxon>
        <taxon>Arthropoda</taxon>
        <taxon>Crustacea</taxon>
        <taxon>Branchiopoda</taxon>
        <taxon>Anostraca</taxon>
        <taxon>Artemiidae</taxon>
        <taxon>Artemia</taxon>
    </lineage>
</organism>
<evidence type="ECO:0008006" key="4">
    <source>
        <dbReference type="Google" id="ProtNLM"/>
    </source>
</evidence>
<feature type="compositionally biased region" description="Basic and acidic residues" evidence="1">
    <location>
        <begin position="152"/>
        <end position="168"/>
    </location>
</feature>
<proteinExistence type="predicted"/>